<keyword evidence="1" id="KW-0812">Transmembrane</keyword>
<keyword evidence="1" id="KW-1133">Transmembrane helix</keyword>
<proteinExistence type="predicted"/>
<gene>
    <name evidence="2" type="ORF">GGH94_001813</name>
</gene>
<feature type="transmembrane region" description="Helical" evidence="1">
    <location>
        <begin position="508"/>
        <end position="528"/>
    </location>
</feature>
<evidence type="ECO:0000256" key="1">
    <source>
        <dbReference type="SAM" id="Phobius"/>
    </source>
</evidence>
<dbReference type="Proteomes" id="UP001140074">
    <property type="component" value="Unassembled WGS sequence"/>
</dbReference>
<sequence>MHSPSPFQLLPRHVVRLVVSHVAGSSRLVFTGLTPDSCSYRTLLKPLLWVCHNFRDATLLLYCRSFKFEIADIQDKAHETLDLTNPCGVCNPSCRYLGYPTHDMTRDLEIVLDEIDVYLGKALEFLSRAFQDGCAFPIVHTITFLFAGNMIRRRNITSSQEAEANISAFVRMIKQIAPRVGEIRVRRSRSGCGPGINPQFGNFISQLYQLVSRVEYDLTYFSRSPVVLPLARIRDLVHIRYTVGEYGSQTIELARQNAMTLQSFVLAYQHHLADISRIIRDASGSYVTYPCLRKLKLCGSPGYKPRPVSDGVVPFPSLRHLCLFGHNPFDDDTLFRGNAATLETLDMLLDSKTVGMLRSHKVFTPVSHPRLQFVNTNFCGDLPEDQYDSTVDCLQFALSVGPKAAVRHFYGRFGDTSLLAALPLFSDNPYIQVLMLPISQLKLCDVITLIKSLPLLAELTTGPPYLGPIPINITVKELPAYVVSKHYPMGKRFRCWHFRKSTREPITYVVKCVLLLALACPSFTFAVADRSDREEFMKQMRIAIASDTFKPYASRLGSLLSSG</sequence>
<evidence type="ECO:0000313" key="2">
    <source>
        <dbReference type="EMBL" id="KAJ2866038.1"/>
    </source>
</evidence>
<accession>A0A9W8IRW4</accession>
<dbReference type="AlphaFoldDB" id="A0A9W8IRW4"/>
<name>A0A9W8IRW4_9FUNG</name>
<evidence type="ECO:0000313" key="3">
    <source>
        <dbReference type="Proteomes" id="UP001140074"/>
    </source>
</evidence>
<dbReference type="EMBL" id="JANBUY010000046">
    <property type="protein sequence ID" value="KAJ2866038.1"/>
    <property type="molecule type" value="Genomic_DNA"/>
</dbReference>
<protein>
    <recommendedName>
        <fullName evidence="4">F-box domain-containing protein</fullName>
    </recommendedName>
</protein>
<reference evidence="2" key="1">
    <citation type="submission" date="2022-07" db="EMBL/GenBank/DDBJ databases">
        <title>Phylogenomic reconstructions and comparative analyses of Kickxellomycotina fungi.</title>
        <authorList>
            <person name="Reynolds N.K."/>
            <person name="Stajich J.E."/>
            <person name="Barry K."/>
            <person name="Grigoriev I.V."/>
            <person name="Crous P."/>
            <person name="Smith M.E."/>
        </authorList>
    </citation>
    <scope>NUCLEOTIDE SEQUENCE</scope>
    <source>
        <strain evidence="2">RSA 476</strain>
    </source>
</reference>
<evidence type="ECO:0008006" key="4">
    <source>
        <dbReference type="Google" id="ProtNLM"/>
    </source>
</evidence>
<comment type="caution">
    <text evidence="2">The sequence shown here is derived from an EMBL/GenBank/DDBJ whole genome shotgun (WGS) entry which is preliminary data.</text>
</comment>
<keyword evidence="1" id="KW-0472">Membrane</keyword>
<organism evidence="2 3">
    <name type="scientific">Coemansia aciculifera</name>
    <dbReference type="NCBI Taxonomy" id="417176"/>
    <lineage>
        <taxon>Eukaryota</taxon>
        <taxon>Fungi</taxon>
        <taxon>Fungi incertae sedis</taxon>
        <taxon>Zoopagomycota</taxon>
        <taxon>Kickxellomycotina</taxon>
        <taxon>Kickxellomycetes</taxon>
        <taxon>Kickxellales</taxon>
        <taxon>Kickxellaceae</taxon>
        <taxon>Coemansia</taxon>
    </lineage>
</organism>
<keyword evidence="3" id="KW-1185">Reference proteome</keyword>